<dbReference type="Proteomes" id="UP000282423">
    <property type="component" value="Unassembled WGS sequence"/>
</dbReference>
<gene>
    <name evidence="1" type="ORF">D7322_25145</name>
</gene>
<dbReference type="AlphaFoldDB" id="A0A420VRB6"/>
<keyword evidence="2" id="KW-1185">Reference proteome</keyword>
<dbReference type="RefSeq" id="WP_121126935.1">
    <property type="nucleotide sequence ID" value="NZ_RBWS01000025.1"/>
</dbReference>
<reference evidence="1 2" key="1">
    <citation type="submission" date="2018-10" db="EMBL/GenBank/DDBJ databases">
        <title>Sphingobacterium sp. M05W1-28.</title>
        <authorList>
            <person name="Cai H."/>
        </authorList>
    </citation>
    <scope>NUCLEOTIDE SEQUENCE [LARGE SCALE GENOMIC DNA]</scope>
    <source>
        <strain evidence="1 2">M05W1-28</strain>
    </source>
</reference>
<comment type="caution">
    <text evidence="1">The sequence shown here is derived from an EMBL/GenBank/DDBJ whole genome shotgun (WGS) entry which is preliminary data.</text>
</comment>
<name>A0A420VRB6_9SPHI</name>
<dbReference type="EMBL" id="RBWS01000025">
    <property type="protein sequence ID" value="RKO68896.1"/>
    <property type="molecule type" value="Genomic_DNA"/>
</dbReference>
<protein>
    <submittedName>
        <fullName evidence="1">Uncharacterized protein</fullName>
    </submittedName>
</protein>
<accession>A0A420VRB6</accession>
<evidence type="ECO:0000313" key="2">
    <source>
        <dbReference type="Proteomes" id="UP000282423"/>
    </source>
</evidence>
<organism evidence="1 2">
    <name type="scientific">Sphingobacterium puteale</name>
    <dbReference type="NCBI Taxonomy" id="2420510"/>
    <lineage>
        <taxon>Bacteria</taxon>
        <taxon>Pseudomonadati</taxon>
        <taxon>Bacteroidota</taxon>
        <taxon>Sphingobacteriia</taxon>
        <taxon>Sphingobacteriales</taxon>
        <taxon>Sphingobacteriaceae</taxon>
        <taxon>Sphingobacterium</taxon>
    </lineage>
</organism>
<sequence length="248" mass="28310">MKTSTKLLFGVFFLLLLATWFPQLFGKIRWNTDLGKTGDFISALWVNSNSTMQLMEQVPQHIRYVKFLKGAADQNKMNILSADRIKIYNPNPDNFQLSLRQDTLLVKLIPTGPPQAFFLWIRPDVQLLFEDCNATVHLGKSADQTMYATRKPILFRQNSHVQFFAAKDSTKIHPDLNLDMQASGHSFAILYDFVIHQFNATLDNSQISYGYVQIDQINVKSKGKSLLNSIIKNTDKNIIGSTKIEHLN</sequence>
<proteinExistence type="predicted"/>
<evidence type="ECO:0000313" key="1">
    <source>
        <dbReference type="EMBL" id="RKO68896.1"/>
    </source>
</evidence>